<evidence type="ECO:0000313" key="4">
    <source>
        <dbReference type="Proteomes" id="UP000198309"/>
    </source>
</evidence>
<dbReference type="Proteomes" id="UP000199693">
    <property type="component" value="Unassembled WGS sequence"/>
</dbReference>
<evidence type="ECO:0000313" key="2">
    <source>
        <dbReference type="EMBL" id="SDJ40322.1"/>
    </source>
</evidence>
<accession>A0A239M389</accession>
<evidence type="ECO:0000313" key="5">
    <source>
        <dbReference type="Proteomes" id="UP000199693"/>
    </source>
</evidence>
<gene>
    <name evidence="2" type="ORF">SAMN05216189_101692</name>
    <name evidence="3" type="ORF">SAMN06295949_12392</name>
</gene>
<reference evidence="3 4" key="2">
    <citation type="submission" date="2017-06" db="EMBL/GenBank/DDBJ databases">
        <authorList>
            <person name="Varghese N."/>
            <person name="Submissions S."/>
        </authorList>
    </citation>
    <scope>NUCLEOTIDE SEQUENCE [LARGE SCALE GENOMIC DNA]</scope>
    <source>
        <strain evidence="3 4">RLD-1</strain>
    </source>
</reference>
<reference evidence="2 5" key="1">
    <citation type="submission" date="2016-10" db="EMBL/GenBank/DDBJ databases">
        <authorList>
            <person name="de Groot N.N."/>
        </authorList>
    </citation>
    <scope>NUCLEOTIDE SEQUENCE [LARGE SCALE GENOMIC DNA]</scope>
    <source>
        <strain evidence="2 5">CCM 7361</strain>
    </source>
</reference>
<protein>
    <submittedName>
        <fullName evidence="2">Uncharacterized protein</fullName>
    </submittedName>
</protein>
<evidence type="ECO:0000256" key="1">
    <source>
        <dbReference type="SAM" id="MobiDB-lite"/>
    </source>
</evidence>
<organism evidence="2 5">
    <name type="scientific">Pseudomonas delhiensis</name>
    <dbReference type="NCBI Taxonomy" id="366289"/>
    <lineage>
        <taxon>Bacteria</taxon>
        <taxon>Pseudomonadati</taxon>
        <taxon>Pseudomonadota</taxon>
        <taxon>Gammaproteobacteria</taxon>
        <taxon>Pseudomonadales</taxon>
        <taxon>Pseudomonadaceae</taxon>
        <taxon>Pseudomonas</taxon>
    </lineage>
</organism>
<keyword evidence="4" id="KW-1185">Reference proteome</keyword>
<sequence length="215" mass="23154">MQERALRAKSRTESAPTGCRVVRTRRAHNRSRLSAAGRNAGARAMADNAVGVIRPTGREARTRRAHDRSRLSAAGRNAGARAMADNAVGVIRPTGREARTRRAHDRSRLSAAGRNAGARAMADIREAWHSPAGADSVRDLPIPGTAIADEPYGAGQRPWPAAVWAMAVASWCRLAWCALTRLSTLFCAGVCTVVWQLSSPWPPARFRRQVASSSA</sequence>
<dbReference type="AlphaFoldDB" id="A0A239M389"/>
<name>A0A239M389_9PSED</name>
<evidence type="ECO:0000313" key="3">
    <source>
        <dbReference type="EMBL" id="SNT37156.1"/>
    </source>
</evidence>
<dbReference type="EMBL" id="FNEC01000016">
    <property type="protein sequence ID" value="SDJ40322.1"/>
    <property type="molecule type" value="Genomic_DNA"/>
</dbReference>
<dbReference type="Proteomes" id="UP000198309">
    <property type="component" value="Unassembled WGS sequence"/>
</dbReference>
<proteinExistence type="predicted"/>
<dbReference type="EMBL" id="FZPC01000023">
    <property type="protein sequence ID" value="SNT37156.1"/>
    <property type="molecule type" value="Genomic_DNA"/>
</dbReference>
<feature type="region of interest" description="Disordered" evidence="1">
    <location>
        <begin position="59"/>
        <end position="79"/>
    </location>
</feature>